<evidence type="ECO:0000313" key="2">
    <source>
        <dbReference type="EMBL" id="SVB69553.1"/>
    </source>
</evidence>
<name>A0A382G4R5_9ZZZZ</name>
<dbReference type="InterPro" id="IPR036237">
    <property type="entry name" value="Xyl_isomerase-like_sf"/>
</dbReference>
<feature type="domain" description="Xylose isomerase-like TIM barrel" evidence="1">
    <location>
        <begin position="27"/>
        <end position="290"/>
    </location>
</feature>
<dbReference type="EMBL" id="UINC01053259">
    <property type="protein sequence ID" value="SVB69553.1"/>
    <property type="molecule type" value="Genomic_DNA"/>
</dbReference>
<accession>A0A382G4R5</accession>
<dbReference type="Gene3D" id="3.20.20.150">
    <property type="entry name" value="Divalent-metal-dependent TIM barrel enzymes"/>
    <property type="match status" value="1"/>
</dbReference>
<dbReference type="SUPFAM" id="SSF51658">
    <property type="entry name" value="Xylose isomerase-like"/>
    <property type="match status" value="1"/>
</dbReference>
<dbReference type="AlphaFoldDB" id="A0A382G4R5"/>
<sequence>MAKTVFHSSIEGAQHGGKTLDEFVNFAKNAGAVGAEPSNYHLEDENGGFKSAIEIRETFDKYDMKLDGISCHCPIWVHTTAWTESKTIRPFLPKNIWTKSAIEIEAWTEKYIFRFLELSAELGIKIVPMFWGMSHGFEVATGYPFGFFEGPEYDLISEGNERFVNKTSGIRQKANDYGIYLCHEIHPNTAALCADDFNMLVTSCDDDPCLGVTADPSHCWEGEDFETRFRKVGTRIYAAAVKNFVIRSGLNLRSMTSDWRKRGMQFCDIPTGDMNMMRFTELLIDIGYPENYCKIMGTDTAPLVTEAESAYRDLDATSRNAIQYAANHLIFPVAEGSFEDGMGADD</sequence>
<gene>
    <name evidence="2" type="ORF">METZ01_LOCUS222407</name>
</gene>
<proteinExistence type="predicted"/>
<protein>
    <recommendedName>
        <fullName evidence="1">Xylose isomerase-like TIM barrel domain-containing protein</fullName>
    </recommendedName>
</protein>
<dbReference type="Pfam" id="PF01261">
    <property type="entry name" value="AP_endonuc_2"/>
    <property type="match status" value="1"/>
</dbReference>
<reference evidence="2" key="1">
    <citation type="submission" date="2018-05" db="EMBL/GenBank/DDBJ databases">
        <authorList>
            <person name="Lanie J.A."/>
            <person name="Ng W.-L."/>
            <person name="Kazmierczak K.M."/>
            <person name="Andrzejewski T.M."/>
            <person name="Davidsen T.M."/>
            <person name="Wayne K.J."/>
            <person name="Tettelin H."/>
            <person name="Glass J.I."/>
            <person name="Rusch D."/>
            <person name="Podicherti R."/>
            <person name="Tsui H.-C.T."/>
            <person name="Winkler M.E."/>
        </authorList>
    </citation>
    <scope>NUCLEOTIDE SEQUENCE</scope>
</reference>
<organism evidence="2">
    <name type="scientific">marine metagenome</name>
    <dbReference type="NCBI Taxonomy" id="408172"/>
    <lineage>
        <taxon>unclassified sequences</taxon>
        <taxon>metagenomes</taxon>
        <taxon>ecological metagenomes</taxon>
    </lineage>
</organism>
<evidence type="ECO:0000259" key="1">
    <source>
        <dbReference type="Pfam" id="PF01261"/>
    </source>
</evidence>
<dbReference type="InterPro" id="IPR013022">
    <property type="entry name" value="Xyl_isomerase-like_TIM-brl"/>
</dbReference>